<organism evidence="1 2">
    <name type="scientific">Tothia fuscella</name>
    <dbReference type="NCBI Taxonomy" id="1048955"/>
    <lineage>
        <taxon>Eukaryota</taxon>
        <taxon>Fungi</taxon>
        <taxon>Dikarya</taxon>
        <taxon>Ascomycota</taxon>
        <taxon>Pezizomycotina</taxon>
        <taxon>Dothideomycetes</taxon>
        <taxon>Pleosporomycetidae</taxon>
        <taxon>Venturiales</taxon>
        <taxon>Cylindrosympodiaceae</taxon>
        <taxon>Tothia</taxon>
    </lineage>
</organism>
<evidence type="ECO:0000313" key="1">
    <source>
        <dbReference type="EMBL" id="KAF2421498.1"/>
    </source>
</evidence>
<accession>A0A9P4NHT2</accession>
<protein>
    <recommendedName>
        <fullName evidence="3">Methyltransferase domain-containing protein</fullName>
    </recommendedName>
</protein>
<gene>
    <name evidence="1" type="ORF">EJ08DRAFT_738190</name>
</gene>
<comment type="caution">
    <text evidence="1">The sequence shown here is derived from an EMBL/GenBank/DDBJ whole genome shotgun (WGS) entry which is preliminary data.</text>
</comment>
<dbReference type="AlphaFoldDB" id="A0A9P4NHT2"/>
<dbReference type="Proteomes" id="UP000800235">
    <property type="component" value="Unassembled WGS sequence"/>
</dbReference>
<dbReference type="OrthoDB" id="2905359at2759"/>
<dbReference type="SUPFAM" id="SSF53335">
    <property type="entry name" value="S-adenosyl-L-methionine-dependent methyltransferases"/>
    <property type="match status" value="1"/>
</dbReference>
<reference evidence="1" key="1">
    <citation type="journal article" date="2020" name="Stud. Mycol.">
        <title>101 Dothideomycetes genomes: a test case for predicting lifestyles and emergence of pathogens.</title>
        <authorList>
            <person name="Haridas S."/>
            <person name="Albert R."/>
            <person name="Binder M."/>
            <person name="Bloem J."/>
            <person name="Labutti K."/>
            <person name="Salamov A."/>
            <person name="Andreopoulos B."/>
            <person name="Baker S."/>
            <person name="Barry K."/>
            <person name="Bills G."/>
            <person name="Bluhm B."/>
            <person name="Cannon C."/>
            <person name="Castanera R."/>
            <person name="Culley D."/>
            <person name="Daum C."/>
            <person name="Ezra D."/>
            <person name="Gonzalez J."/>
            <person name="Henrissat B."/>
            <person name="Kuo A."/>
            <person name="Liang C."/>
            <person name="Lipzen A."/>
            <person name="Lutzoni F."/>
            <person name="Magnuson J."/>
            <person name="Mondo S."/>
            <person name="Nolan M."/>
            <person name="Ohm R."/>
            <person name="Pangilinan J."/>
            <person name="Park H.-J."/>
            <person name="Ramirez L."/>
            <person name="Alfaro M."/>
            <person name="Sun H."/>
            <person name="Tritt A."/>
            <person name="Yoshinaga Y."/>
            <person name="Zwiers L.-H."/>
            <person name="Turgeon B."/>
            <person name="Goodwin S."/>
            <person name="Spatafora J."/>
            <person name="Crous P."/>
            <person name="Grigoriev I."/>
        </authorList>
    </citation>
    <scope>NUCLEOTIDE SEQUENCE</scope>
    <source>
        <strain evidence="1">CBS 130266</strain>
    </source>
</reference>
<dbReference type="CDD" id="cd02440">
    <property type="entry name" value="AdoMet_MTases"/>
    <property type="match status" value="1"/>
</dbReference>
<sequence>MNEEDGTPMFAFQHLDYIPFGFSGSTAPYIETGPGTMRAAATLMGLDFDATLKREKGSEELPKTMICDLGCGDGEFLINLLIHINAPPGSHPLAYGIGIDYDAALIATAGISSSKLKDVNIKWLVYNFNDDTRDLVTQLTLDHLVTHVFIYLTPKQLALQTVRMILTRLCEGGVVEIWLPGGQNMEAEIYGSLNLVGKQNALLGVAAK</sequence>
<dbReference type="InterPro" id="IPR029063">
    <property type="entry name" value="SAM-dependent_MTases_sf"/>
</dbReference>
<proteinExistence type="predicted"/>
<name>A0A9P4NHT2_9PEZI</name>
<dbReference type="EMBL" id="MU007098">
    <property type="protein sequence ID" value="KAF2421498.1"/>
    <property type="molecule type" value="Genomic_DNA"/>
</dbReference>
<dbReference type="Gene3D" id="3.40.50.150">
    <property type="entry name" value="Vaccinia Virus protein VP39"/>
    <property type="match status" value="1"/>
</dbReference>
<evidence type="ECO:0000313" key="2">
    <source>
        <dbReference type="Proteomes" id="UP000800235"/>
    </source>
</evidence>
<evidence type="ECO:0008006" key="3">
    <source>
        <dbReference type="Google" id="ProtNLM"/>
    </source>
</evidence>
<keyword evidence="2" id="KW-1185">Reference proteome</keyword>